<dbReference type="GO" id="GO:0003677">
    <property type="term" value="F:DNA binding"/>
    <property type="evidence" value="ECO:0007669"/>
    <property type="project" value="InterPro"/>
</dbReference>
<keyword evidence="2" id="KW-0804">Transcription</keyword>
<dbReference type="InterPro" id="IPR007219">
    <property type="entry name" value="XnlR_reg_dom"/>
</dbReference>
<gene>
    <name evidence="5" type="ORF">B0J11DRAFT_543426</name>
</gene>
<name>A0A9P9D221_9PLEO</name>
<evidence type="ECO:0000313" key="5">
    <source>
        <dbReference type="EMBL" id="KAH7111295.1"/>
    </source>
</evidence>
<dbReference type="EMBL" id="JAGMWT010000024">
    <property type="protein sequence ID" value="KAH7111295.1"/>
    <property type="molecule type" value="Genomic_DNA"/>
</dbReference>
<dbReference type="GO" id="GO:0008270">
    <property type="term" value="F:zinc ion binding"/>
    <property type="evidence" value="ECO:0007669"/>
    <property type="project" value="InterPro"/>
</dbReference>
<accession>A0A9P9D221</accession>
<dbReference type="OrthoDB" id="424974at2759"/>
<proteinExistence type="predicted"/>
<evidence type="ECO:0000256" key="1">
    <source>
        <dbReference type="ARBA" id="ARBA00023015"/>
    </source>
</evidence>
<evidence type="ECO:0000256" key="3">
    <source>
        <dbReference type="ARBA" id="ARBA00023242"/>
    </source>
</evidence>
<evidence type="ECO:0000259" key="4">
    <source>
        <dbReference type="Pfam" id="PF04082"/>
    </source>
</evidence>
<feature type="domain" description="Xylanolytic transcriptional activator regulatory" evidence="4">
    <location>
        <begin position="2"/>
        <end position="128"/>
    </location>
</feature>
<comment type="caution">
    <text evidence="5">The sequence shown here is derived from an EMBL/GenBank/DDBJ whole genome shotgun (WGS) entry which is preliminary data.</text>
</comment>
<dbReference type="CDD" id="cd12148">
    <property type="entry name" value="fungal_TF_MHR"/>
    <property type="match status" value="1"/>
</dbReference>
<sequence>MIGISLQFALAAGLHLRNDDPSTTADKKESLKRIWWSLHSIESLACALIGRPCIIPNNEYTVPLLQVFPRQYSHDVITSRSRDPIRNGSGSIGHSEKYSFKRTSFLGARVTIALIMQEALSKLYPPRTPVTSLGTYSERYYLIDTGFG</sequence>
<dbReference type="GO" id="GO:0006351">
    <property type="term" value="P:DNA-templated transcription"/>
    <property type="evidence" value="ECO:0007669"/>
    <property type="project" value="InterPro"/>
</dbReference>
<keyword evidence="6" id="KW-1185">Reference proteome</keyword>
<keyword evidence="3" id="KW-0539">Nucleus</keyword>
<dbReference type="Proteomes" id="UP000700596">
    <property type="component" value="Unassembled WGS sequence"/>
</dbReference>
<protein>
    <recommendedName>
        <fullName evidence="4">Xylanolytic transcriptional activator regulatory domain-containing protein</fullName>
    </recommendedName>
</protein>
<evidence type="ECO:0000256" key="2">
    <source>
        <dbReference type="ARBA" id="ARBA00023163"/>
    </source>
</evidence>
<dbReference type="PANTHER" id="PTHR47424:SF6">
    <property type="entry name" value="PROLINE UTILIZATION TRANS-ACTIVATOR"/>
    <property type="match status" value="1"/>
</dbReference>
<reference evidence="5" key="1">
    <citation type="journal article" date="2021" name="Nat. Commun.">
        <title>Genetic determinants of endophytism in the Arabidopsis root mycobiome.</title>
        <authorList>
            <person name="Mesny F."/>
            <person name="Miyauchi S."/>
            <person name="Thiergart T."/>
            <person name="Pickel B."/>
            <person name="Atanasova L."/>
            <person name="Karlsson M."/>
            <person name="Huettel B."/>
            <person name="Barry K.W."/>
            <person name="Haridas S."/>
            <person name="Chen C."/>
            <person name="Bauer D."/>
            <person name="Andreopoulos W."/>
            <person name="Pangilinan J."/>
            <person name="LaButti K."/>
            <person name="Riley R."/>
            <person name="Lipzen A."/>
            <person name="Clum A."/>
            <person name="Drula E."/>
            <person name="Henrissat B."/>
            <person name="Kohler A."/>
            <person name="Grigoriev I.V."/>
            <person name="Martin F.M."/>
            <person name="Hacquard S."/>
        </authorList>
    </citation>
    <scope>NUCLEOTIDE SEQUENCE</scope>
    <source>
        <strain evidence="5">MPI-CAGE-CH-0243</strain>
    </source>
</reference>
<dbReference type="PANTHER" id="PTHR47424">
    <property type="entry name" value="REGULATORY PROTEIN GAL4"/>
    <property type="match status" value="1"/>
</dbReference>
<organism evidence="5 6">
    <name type="scientific">Dendryphion nanum</name>
    <dbReference type="NCBI Taxonomy" id="256645"/>
    <lineage>
        <taxon>Eukaryota</taxon>
        <taxon>Fungi</taxon>
        <taxon>Dikarya</taxon>
        <taxon>Ascomycota</taxon>
        <taxon>Pezizomycotina</taxon>
        <taxon>Dothideomycetes</taxon>
        <taxon>Pleosporomycetidae</taxon>
        <taxon>Pleosporales</taxon>
        <taxon>Torulaceae</taxon>
        <taxon>Dendryphion</taxon>
    </lineage>
</organism>
<dbReference type="InterPro" id="IPR051127">
    <property type="entry name" value="Fungal_SecMet_Regulators"/>
</dbReference>
<keyword evidence="1" id="KW-0805">Transcription regulation</keyword>
<dbReference type="Pfam" id="PF04082">
    <property type="entry name" value="Fungal_trans"/>
    <property type="match status" value="1"/>
</dbReference>
<dbReference type="AlphaFoldDB" id="A0A9P9D221"/>
<evidence type="ECO:0000313" key="6">
    <source>
        <dbReference type="Proteomes" id="UP000700596"/>
    </source>
</evidence>